<name>A0AAN7PHW9_MYCAM</name>
<dbReference type="EMBL" id="JAUNZN010000001">
    <property type="protein sequence ID" value="KAK4831457.1"/>
    <property type="molecule type" value="Genomic_DNA"/>
</dbReference>
<proteinExistence type="predicted"/>
<keyword evidence="2" id="KW-1185">Reference proteome</keyword>
<accession>A0AAN7PHW9</accession>
<sequence length="240" mass="27474">MWQQEGHMVWERDLSLCAPALKSRVNLLASFSQCSCPTSKEKYVTANWKSLDVGRALEPENTLCKAMKGRGLGYERTMVVCTLACRQTRLPWFPVRRKLHRKSSTKTTCQCFRESCLSAEDFYIYVAFRRAREIRAPKHLNCCKFQLRNLELSCKDLTSWYLCSPDGDTAHLVESREEFVVVSMFLKLLGQPSRLGDAVRSPHIASRQSSKGLDLPLCPLPPFCRLAVSLPEKRSLNVFY</sequence>
<evidence type="ECO:0000313" key="2">
    <source>
        <dbReference type="Proteomes" id="UP001333110"/>
    </source>
</evidence>
<evidence type="ECO:0000313" key="1">
    <source>
        <dbReference type="EMBL" id="KAK4831457.1"/>
    </source>
</evidence>
<gene>
    <name evidence="1" type="ORF">QYF61_017685</name>
</gene>
<reference evidence="1 2" key="1">
    <citation type="journal article" date="2023" name="J. Hered.">
        <title>Chromosome-level genome of the wood stork (Mycteria americana) provides insight into avian chromosome evolution.</title>
        <authorList>
            <person name="Flamio R. Jr."/>
            <person name="Ramstad K.M."/>
        </authorList>
    </citation>
    <scope>NUCLEOTIDE SEQUENCE [LARGE SCALE GENOMIC DNA]</scope>
    <source>
        <strain evidence="1">JAX WOST 10</strain>
    </source>
</reference>
<dbReference type="Proteomes" id="UP001333110">
    <property type="component" value="Unassembled WGS sequence"/>
</dbReference>
<protein>
    <submittedName>
        <fullName evidence="1">Uncharacterized protein</fullName>
    </submittedName>
</protein>
<organism evidence="1 2">
    <name type="scientific">Mycteria americana</name>
    <name type="common">Wood stork</name>
    <dbReference type="NCBI Taxonomy" id="33587"/>
    <lineage>
        <taxon>Eukaryota</taxon>
        <taxon>Metazoa</taxon>
        <taxon>Chordata</taxon>
        <taxon>Craniata</taxon>
        <taxon>Vertebrata</taxon>
        <taxon>Euteleostomi</taxon>
        <taxon>Archelosauria</taxon>
        <taxon>Archosauria</taxon>
        <taxon>Dinosauria</taxon>
        <taxon>Saurischia</taxon>
        <taxon>Theropoda</taxon>
        <taxon>Coelurosauria</taxon>
        <taxon>Aves</taxon>
        <taxon>Neognathae</taxon>
        <taxon>Neoaves</taxon>
        <taxon>Aequornithes</taxon>
        <taxon>Ciconiiformes</taxon>
        <taxon>Ciconiidae</taxon>
        <taxon>Mycteria</taxon>
    </lineage>
</organism>
<comment type="caution">
    <text evidence="1">The sequence shown here is derived from an EMBL/GenBank/DDBJ whole genome shotgun (WGS) entry which is preliminary data.</text>
</comment>
<feature type="non-terminal residue" evidence="1">
    <location>
        <position position="240"/>
    </location>
</feature>
<dbReference type="AlphaFoldDB" id="A0AAN7PHW9"/>